<evidence type="ECO:0000313" key="4">
    <source>
        <dbReference type="Proteomes" id="UP001623232"/>
    </source>
</evidence>
<dbReference type="RefSeq" id="WP_406644716.1">
    <property type="nucleotide sequence ID" value="NZ_CP123584.1"/>
</dbReference>
<reference evidence="3 4" key="1">
    <citation type="submission" date="2023-04" db="EMBL/GenBank/DDBJ databases">
        <title>Complete genome sequence of Alisedimentitalea scapharcae.</title>
        <authorList>
            <person name="Rong J.-C."/>
            <person name="Yi M.-L."/>
            <person name="Zhao Q."/>
        </authorList>
    </citation>
    <scope>NUCLEOTIDE SEQUENCE [LARGE SCALE GENOMIC DNA]</scope>
    <source>
        <strain evidence="3 4">KCTC 42119</strain>
    </source>
</reference>
<dbReference type="Proteomes" id="UP001623232">
    <property type="component" value="Chromosome"/>
</dbReference>
<sequence length="566" mass="62505">MIMSASGCLQPSAPGAANGRCEPLADVDLRPGFVTFAKLRSFRNKPKLVNAIGFHHRNLAAGHVFLICFENQSSVFKKKQFDHFDGDVKAMKEATIAFAAILAGTTWFASQTIAQNDALTSELSTQEKMVHRRAVETAVWAMPLTNAIAMRDGFAEVGCNYNVVCYFSKIQDYRAAVTTPNDTTPYVMAFWNIADGPVMIEVPPTEGDLGLWGTLMDIWQRPLADVGAKGRDKGAGASYLIVPEGYDGETFGADYVLPQTTLNGYTLLRPIIPDASPSSLAAAEEFTKKLKIFDPEQPAQTQYLDVQGMDIDGVVEFDRSLFVLIDEFVQSENLEERDAVALGMLRRLGIEKGREFTPTERELEILDHAANEAKVFLQEAYFDNHSEKQEMGNGWTVLTPATSYETTFSWLLDSGAIALDDRGSSFFAFYTSAEEFNLTAPPTMYLLTSRDADDERLDGGTTYSLVVPPDVPVSQFWSVLVYDFEDATFLDGLEKYGVASTEELEVNEDGSVRVVFGPELPDGVSQSNYVPTATGGGWFPYFRFYGPGEALFSGDYQLPKIEKLIE</sequence>
<dbReference type="EMBL" id="CP123584">
    <property type="protein sequence ID" value="WZK87463.1"/>
    <property type="molecule type" value="Genomic_DNA"/>
</dbReference>
<evidence type="ECO:0000259" key="2">
    <source>
        <dbReference type="Pfam" id="PF06863"/>
    </source>
</evidence>
<evidence type="ECO:0000259" key="1">
    <source>
        <dbReference type="Pfam" id="PF06742"/>
    </source>
</evidence>
<dbReference type="PANTHER" id="PTHR36509:SF3">
    <property type="entry name" value="SIGNAL PEPTIDE PROTEIN"/>
    <property type="match status" value="1"/>
</dbReference>
<organism evidence="3 4">
    <name type="scientific">Aliisedimentitalea scapharcae</name>
    <dbReference type="NCBI Taxonomy" id="1524259"/>
    <lineage>
        <taxon>Bacteria</taxon>
        <taxon>Pseudomonadati</taxon>
        <taxon>Pseudomonadota</taxon>
        <taxon>Alphaproteobacteria</taxon>
        <taxon>Rhodobacterales</taxon>
        <taxon>Roseobacteraceae</taxon>
        <taxon>Aliisedimentitalea</taxon>
    </lineage>
</organism>
<dbReference type="InterPro" id="IPR010621">
    <property type="entry name" value="DUF1214"/>
</dbReference>
<accession>A0ABZ2XP53</accession>
<dbReference type="Gene3D" id="1.10.3360.10">
    <property type="entry name" value="VPA0735-like domain"/>
    <property type="match status" value="1"/>
</dbReference>
<protein>
    <submittedName>
        <fullName evidence="3">DUF1214 domain-containing protein</fullName>
    </submittedName>
</protein>
<name>A0ABZ2XP53_9RHOB</name>
<dbReference type="InterPro" id="IPR037050">
    <property type="entry name" value="DUF1254_sf"/>
</dbReference>
<dbReference type="InterPro" id="IPR010679">
    <property type="entry name" value="DUF1254"/>
</dbReference>
<feature type="domain" description="DUF1254" evidence="2">
    <location>
        <begin position="173"/>
        <end position="292"/>
    </location>
</feature>
<dbReference type="Gene3D" id="2.60.120.600">
    <property type="entry name" value="Domain of unknown function DUF1214, C-terminal domain"/>
    <property type="match status" value="1"/>
</dbReference>
<dbReference type="Pfam" id="PF06863">
    <property type="entry name" value="DUF1254"/>
    <property type="match status" value="1"/>
</dbReference>
<keyword evidence="4" id="KW-1185">Reference proteome</keyword>
<proteinExistence type="predicted"/>
<dbReference type="InterPro" id="IPR037049">
    <property type="entry name" value="DUF1214_C_sf"/>
</dbReference>
<dbReference type="Gene3D" id="2.60.40.1610">
    <property type="entry name" value="Domain of unknown function DUF1254"/>
    <property type="match status" value="1"/>
</dbReference>
<dbReference type="PANTHER" id="PTHR36509">
    <property type="entry name" value="BLL3101 PROTEIN"/>
    <property type="match status" value="1"/>
</dbReference>
<feature type="domain" description="DUF1214" evidence="1">
    <location>
        <begin position="443"/>
        <end position="548"/>
    </location>
</feature>
<evidence type="ECO:0000313" key="3">
    <source>
        <dbReference type="EMBL" id="WZK87463.1"/>
    </source>
</evidence>
<gene>
    <name evidence="3" type="ORF">QEZ52_12645</name>
</gene>
<dbReference type="Pfam" id="PF06742">
    <property type="entry name" value="DUF1214"/>
    <property type="match status" value="1"/>
</dbReference>
<dbReference type="SUPFAM" id="SSF160935">
    <property type="entry name" value="VPA0735-like"/>
    <property type="match status" value="1"/>
</dbReference>